<feature type="chain" id="PRO_5014445913" evidence="1">
    <location>
        <begin position="21"/>
        <end position="143"/>
    </location>
</feature>
<dbReference type="EMBL" id="KZ613944">
    <property type="protein sequence ID" value="PMD41249.1"/>
    <property type="molecule type" value="Genomic_DNA"/>
</dbReference>
<accession>A0A2J6RRV0</accession>
<proteinExistence type="predicted"/>
<name>A0A2J6RRV0_HYAVF</name>
<protein>
    <submittedName>
        <fullName evidence="2">Uncharacterized protein</fullName>
    </submittedName>
</protein>
<reference evidence="2 3" key="1">
    <citation type="submission" date="2016-04" db="EMBL/GenBank/DDBJ databases">
        <title>A degradative enzymes factory behind the ericoid mycorrhizal symbiosis.</title>
        <authorList>
            <consortium name="DOE Joint Genome Institute"/>
            <person name="Martino E."/>
            <person name="Morin E."/>
            <person name="Grelet G."/>
            <person name="Kuo A."/>
            <person name="Kohler A."/>
            <person name="Daghino S."/>
            <person name="Barry K."/>
            <person name="Choi C."/>
            <person name="Cichocki N."/>
            <person name="Clum A."/>
            <person name="Copeland A."/>
            <person name="Hainaut M."/>
            <person name="Haridas S."/>
            <person name="Labutti K."/>
            <person name="Lindquist E."/>
            <person name="Lipzen A."/>
            <person name="Khouja H.-R."/>
            <person name="Murat C."/>
            <person name="Ohm R."/>
            <person name="Olson A."/>
            <person name="Spatafora J."/>
            <person name="Veneault-Fourrey C."/>
            <person name="Henrissat B."/>
            <person name="Grigoriev I."/>
            <person name="Martin F."/>
            <person name="Perotto S."/>
        </authorList>
    </citation>
    <scope>NUCLEOTIDE SEQUENCE [LARGE SCALE GENOMIC DNA]</scope>
    <source>
        <strain evidence="2 3">F</strain>
    </source>
</reference>
<organism evidence="2 3">
    <name type="scientific">Hyaloscypha variabilis (strain UAMH 11265 / GT02V1 / F)</name>
    <name type="common">Meliniomyces variabilis</name>
    <dbReference type="NCBI Taxonomy" id="1149755"/>
    <lineage>
        <taxon>Eukaryota</taxon>
        <taxon>Fungi</taxon>
        <taxon>Dikarya</taxon>
        <taxon>Ascomycota</taxon>
        <taxon>Pezizomycotina</taxon>
        <taxon>Leotiomycetes</taxon>
        <taxon>Helotiales</taxon>
        <taxon>Hyaloscyphaceae</taxon>
        <taxon>Hyaloscypha</taxon>
        <taxon>Hyaloscypha variabilis</taxon>
    </lineage>
</organism>
<dbReference type="Proteomes" id="UP000235786">
    <property type="component" value="Unassembled WGS sequence"/>
</dbReference>
<dbReference type="AlphaFoldDB" id="A0A2J6RRV0"/>
<keyword evidence="1" id="KW-0732">Signal</keyword>
<evidence type="ECO:0000313" key="2">
    <source>
        <dbReference type="EMBL" id="PMD41249.1"/>
    </source>
</evidence>
<sequence>MLLNLPSIALVALAAISVSASPAPIPEELTYKPYDNSSSSALYDYQYRFYSNGGCDHSSSDAYTYPPDSQSPDQGTILYCNSAPVGTNWNRLEIDVLFPTGSGVGVVTFCNINCEGNYSAKQQGTNCYVPYPGCAIGSFAVVN</sequence>
<evidence type="ECO:0000256" key="1">
    <source>
        <dbReference type="SAM" id="SignalP"/>
    </source>
</evidence>
<gene>
    <name evidence="2" type="ORF">L207DRAFT_581698</name>
</gene>
<keyword evidence="3" id="KW-1185">Reference proteome</keyword>
<dbReference type="OrthoDB" id="4642857at2759"/>
<feature type="signal peptide" evidence="1">
    <location>
        <begin position="1"/>
        <end position="20"/>
    </location>
</feature>
<evidence type="ECO:0000313" key="3">
    <source>
        <dbReference type="Proteomes" id="UP000235786"/>
    </source>
</evidence>